<evidence type="ECO:0000313" key="3">
    <source>
        <dbReference type="Proteomes" id="UP001500973"/>
    </source>
</evidence>
<proteinExistence type="predicted"/>
<evidence type="ECO:0000256" key="1">
    <source>
        <dbReference type="SAM" id="Phobius"/>
    </source>
</evidence>
<organism evidence="2 3">
    <name type="scientific">Streptomyces thermospinosisporus</name>
    <dbReference type="NCBI Taxonomy" id="161482"/>
    <lineage>
        <taxon>Bacteria</taxon>
        <taxon>Bacillati</taxon>
        <taxon>Actinomycetota</taxon>
        <taxon>Actinomycetes</taxon>
        <taxon>Kitasatosporales</taxon>
        <taxon>Streptomycetaceae</taxon>
        <taxon>Streptomyces</taxon>
    </lineage>
</organism>
<comment type="caution">
    <text evidence="2">The sequence shown here is derived from an EMBL/GenBank/DDBJ whole genome shotgun (WGS) entry which is preliminary data.</text>
</comment>
<evidence type="ECO:0000313" key="2">
    <source>
        <dbReference type="EMBL" id="GAA1416375.1"/>
    </source>
</evidence>
<keyword evidence="1" id="KW-0472">Membrane</keyword>
<dbReference type="EMBL" id="BAAAIZ010000009">
    <property type="protein sequence ID" value="GAA1416375.1"/>
    <property type="molecule type" value="Genomic_DNA"/>
</dbReference>
<name>A0ABP4JAC0_9ACTN</name>
<sequence length="67" mass="7200">MNGIPGGMRTTASLITSRTFWWLIGMLSFRVRAGVLTPIIVGCAPRLRAAGRVTVVSHAAPRTVHGR</sequence>
<keyword evidence="1" id="KW-1133">Transmembrane helix</keyword>
<keyword evidence="3" id="KW-1185">Reference proteome</keyword>
<reference evidence="3" key="1">
    <citation type="journal article" date="2019" name="Int. J. Syst. Evol. Microbiol.">
        <title>The Global Catalogue of Microorganisms (GCM) 10K type strain sequencing project: providing services to taxonomists for standard genome sequencing and annotation.</title>
        <authorList>
            <consortium name="The Broad Institute Genomics Platform"/>
            <consortium name="The Broad Institute Genome Sequencing Center for Infectious Disease"/>
            <person name="Wu L."/>
            <person name="Ma J."/>
        </authorList>
    </citation>
    <scope>NUCLEOTIDE SEQUENCE [LARGE SCALE GENOMIC DNA]</scope>
    <source>
        <strain evidence="3">JCM 11756</strain>
    </source>
</reference>
<protein>
    <submittedName>
        <fullName evidence="2">Uncharacterized protein</fullName>
    </submittedName>
</protein>
<keyword evidence="1" id="KW-0812">Transmembrane</keyword>
<feature type="transmembrane region" description="Helical" evidence="1">
    <location>
        <begin position="20"/>
        <end position="44"/>
    </location>
</feature>
<gene>
    <name evidence="2" type="ORF">GCM10009601_08060</name>
</gene>
<dbReference type="Proteomes" id="UP001500973">
    <property type="component" value="Unassembled WGS sequence"/>
</dbReference>
<accession>A0ABP4JAC0</accession>